<feature type="transmembrane region" description="Helical" evidence="1">
    <location>
        <begin position="338"/>
        <end position="358"/>
    </location>
</feature>
<gene>
    <name evidence="2" type="ORF">IAA31_05845</name>
</gene>
<dbReference type="PIRSF" id="PIRSF004548">
    <property type="entry name" value="CreD"/>
    <property type="match status" value="1"/>
</dbReference>
<accession>A0A9E2KP72</accession>
<feature type="transmembrane region" description="Helical" evidence="1">
    <location>
        <begin position="364"/>
        <end position="383"/>
    </location>
</feature>
<reference evidence="2" key="2">
    <citation type="submission" date="2021-04" db="EMBL/GenBank/DDBJ databases">
        <authorList>
            <person name="Gilroy R."/>
        </authorList>
    </citation>
    <scope>NUCLEOTIDE SEQUENCE</scope>
    <source>
        <strain evidence="2">687</strain>
    </source>
</reference>
<feature type="transmembrane region" description="Helical" evidence="1">
    <location>
        <begin position="16"/>
        <end position="37"/>
    </location>
</feature>
<evidence type="ECO:0000313" key="2">
    <source>
        <dbReference type="EMBL" id="MBU3826995.1"/>
    </source>
</evidence>
<feature type="transmembrane region" description="Helical" evidence="1">
    <location>
        <begin position="395"/>
        <end position="411"/>
    </location>
</feature>
<feature type="transmembrane region" description="Helical" evidence="1">
    <location>
        <begin position="417"/>
        <end position="436"/>
    </location>
</feature>
<evidence type="ECO:0000256" key="1">
    <source>
        <dbReference type="SAM" id="Phobius"/>
    </source>
</evidence>
<dbReference type="Proteomes" id="UP000824150">
    <property type="component" value="Unassembled WGS sequence"/>
</dbReference>
<keyword evidence="1" id="KW-0812">Transmembrane</keyword>
<proteinExistence type="predicted"/>
<evidence type="ECO:0000313" key="3">
    <source>
        <dbReference type="Proteomes" id="UP000824150"/>
    </source>
</evidence>
<dbReference type="NCBIfam" id="NF008712">
    <property type="entry name" value="PRK11715.1-1"/>
    <property type="match status" value="1"/>
</dbReference>
<dbReference type="PANTHER" id="PTHR30092">
    <property type="entry name" value="INNER MEMBRANE PROTEIN CRED"/>
    <property type="match status" value="1"/>
</dbReference>
<organism evidence="2 3">
    <name type="scientific">Candidatus Anaerobiospirillum merdipullorum</name>
    <dbReference type="NCBI Taxonomy" id="2838450"/>
    <lineage>
        <taxon>Bacteria</taxon>
        <taxon>Pseudomonadati</taxon>
        <taxon>Pseudomonadota</taxon>
        <taxon>Gammaproteobacteria</taxon>
        <taxon>Aeromonadales</taxon>
        <taxon>Succinivibrionaceae</taxon>
        <taxon>Anaerobiospirillum</taxon>
    </lineage>
</organism>
<dbReference type="EMBL" id="JAHLFG010000062">
    <property type="protein sequence ID" value="MBU3826995.1"/>
    <property type="molecule type" value="Genomic_DNA"/>
</dbReference>
<reference evidence="2" key="1">
    <citation type="journal article" date="2021" name="PeerJ">
        <title>Extensive microbial diversity within the chicken gut microbiome revealed by metagenomics and culture.</title>
        <authorList>
            <person name="Gilroy R."/>
            <person name="Ravi A."/>
            <person name="Getino M."/>
            <person name="Pursley I."/>
            <person name="Horton D.L."/>
            <person name="Alikhan N.F."/>
            <person name="Baker D."/>
            <person name="Gharbi K."/>
            <person name="Hall N."/>
            <person name="Watson M."/>
            <person name="Adriaenssens E.M."/>
            <person name="Foster-Nyarko E."/>
            <person name="Jarju S."/>
            <person name="Secka A."/>
            <person name="Antonio M."/>
            <person name="Oren A."/>
            <person name="Chaudhuri R.R."/>
            <person name="La Ragione R."/>
            <person name="Hildebrand F."/>
            <person name="Pallen M.J."/>
        </authorList>
    </citation>
    <scope>NUCLEOTIDE SEQUENCE</scope>
    <source>
        <strain evidence="2">687</strain>
    </source>
</reference>
<keyword evidence="1" id="KW-1133">Transmembrane helix</keyword>
<dbReference type="AlphaFoldDB" id="A0A9E2KP72"/>
<comment type="caution">
    <text evidence="2">The sequence shown here is derived from an EMBL/GenBank/DDBJ whole genome shotgun (WGS) entry which is preliminary data.</text>
</comment>
<feature type="transmembrane region" description="Helical" evidence="1">
    <location>
        <begin position="313"/>
        <end position="331"/>
    </location>
</feature>
<keyword evidence="1" id="KW-0472">Membrane</keyword>
<dbReference type="GO" id="GO:0005886">
    <property type="term" value="C:plasma membrane"/>
    <property type="evidence" value="ECO:0007669"/>
    <property type="project" value="TreeGrafter"/>
</dbReference>
<protein>
    <submittedName>
        <fullName evidence="2">Cell envelope integrity protein CreD</fullName>
    </submittedName>
</protein>
<dbReference type="Pfam" id="PF06123">
    <property type="entry name" value="CreD"/>
    <property type="match status" value="1"/>
</dbReference>
<sequence>MDSPLLPPKSNLNKELSLHLLFIFIISLLLLVPKIFFDLVLADRLITQDTAVRSITTAWSQEQVITPPILVFAAQSTQLATKNDDGSARYEVEQHRLLLLPHETHMQIKLIGQERQRGIYQATLYQAQVQMDGYFDMQELQMQLQDPAFMQVELSTLAPYFTVLLRDAAGIDEVTTLRVNGHDLTPRPGQNYQGAQLYDSFMAALDLNDATAKVPFSCSFKMRGSLSLALQALGGQVNLNVSGDNLSPSFNGRFLPSSHQVEANAFNATYTLSNLATGYTGLYLDALPDKSDLILDIQQGRQHYAFVERLSKYALFFIALTFVTVLAFELISGTMVSLVQYVVVGSALILFYMVLLSLSEHVSFLLAYSISALLMSMMIGLYMKAVFKSWRQGSVIFLILMALYVVLYAIVNAENYALLIGTALLVIMLGVVMFITRNLNQKRQG</sequence>
<dbReference type="PANTHER" id="PTHR30092:SF0">
    <property type="entry name" value="INNER MEMBRANE PROTEIN CRED"/>
    <property type="match status" value="1"/>
</dbReference>
<name>A0A9E2KP72_9GAMM</name>
<dbReference type="InterPro" id="IPR010364">
    <property type="entry name" value="Uncharacterised_IM_CreD"/>
</dbReference>